<feature type="compositionally biased region" description="Polar residues" evidence="6">
    <location>
        <begin position="423"/>
        <end position="444"/>
    </location>
</feature>
<organism evidence="8 9">
    <name type="scientific">Stegodyphus mimosarum</name>
    <name type="common">African social velvet spider</name>
    <dbReference type="NCBI Taxonomy" id="407821"/>
    <lineage>
        <taxon>Eukaryota</taxon>
        <taxon>Metazoa</taxon>
        <taxon>Ecdysozoa</taxon>
        <taxon>Arthropoda</taxon>
        <taxon>Chelicerata</taxon>
        <taxon>Arachnida</taxon>
        <taxon>Araneae</taxon>
        <taxon>Araneomorphae</taxon>
        <taxon>Entelegynae</taxon>
        <taxon>Eresoidea</taxon>
        <taxon>Eresidae</taxon>
        <taxon>Stegodyphus</taxon>
    </lineage>
</organism>
<feature type="compositionally biased region" description="Pro residues" evidence="6">
    <location>
        <begin position="383"/>
        <end position="413"/>
    </location>
</feature>
<reference evidence="8 9" key="1">
    <citation type="submission" date="2013-11" db="EMBL/GenBank/DDBJ databases">
        <title>Genome sequencing of Stegodyphus mimosarum.</title>
        <authorList>
            <person name="Bechsgaard J."/>
        </authorList>
    </citation>
    <scope>NUCLEOTIDE SEQUENCE [LARGE SCALE GENOMIC DNA]</scope>
</reference>
<protein>
    <submittedName>
        <fullName evidence="8">Zinc finger CCHC domain-containing protein 8-like protein</fullName>
    </submittedName>
</protein>
<keyword evidence="9" id="KW-1185">Reference proteome</keyword>
<dbReference type="EMBL" id="KK116685">
    <property type="protein sequence ID" value="KFM68460.1"/>
    <property type="molecule type" value="Genomic_DNA"/>
</dbReference>
<keyword evidence="2" id="KW-0479">Metal-binding</keyword>
<evidence type="ECO:0000313" key="9">
    <source>
        <dbReference type="Proteomes" id="UP000054359"/>
    </source>
</evidence>
<dbReference type="PANTHER" id="PTHR13316">
    <property type="entry name" value="ZINC FINGER, CCHC DOMAIN CONTAINING 8"/>
    <property type="match status" value="1"/>
</dbReference>
<keyword evidence="5" id="KW-0539">Nucleus</keyword>
<feature type="compositionally biased region" description="Polar residues" evidence="6">
    <location>
        <begin position="573"/>
        <end position="582"/>
    </location>
</feature>
<feature type="region of interest" description="Disordered" evidence="6">
    <location>
        <begin position="518"/>
        <end position="594"/>
    </location>
</feature>
<evidence type="ECO:0000259" key="7">
    <source>
        <dbReference type="SMART" id="SM00581"/>
    </source>
</evidence>
<sequence>MWIPVQKISMCQIILRKENHLNIVNHTSLISIDLRLSNALYNIKGHSETETESEVYISFKEKHLDEKFSSILRDLIVELTSGHLDIQELKNFISSKKQNTNEVEENPPEDLFSLDISTAPETSYTIVPKYETSFNEILDKKDESDAKPEAYDGKTKRFPKVCFNCSGDHNVGQCPHKIDQRKVNIARRQIKSFCPPTVRYHVHGKKEAGFKPGSISDDLREALDLKQNQIPLYVYRMRLLGYPPGWLAEAAVESSGITVYGSDGNVVAEENCEDGEVDSTDIRVQYDPDKLIDFPGFNVPLPPNFVDEFQELGMPPLQFHQLRSTAEMHMSKPDVRPRWKRKLKLQEGNQSKIQRCEEDMEVDDDIGGGVLDESSDCAAEFIPPLPTEAPPPPPPPDDAVPPPLPDDAPPPIPSDDSNEVLLNVNNSDSHEFSNASVTGSSMNSPAHLPQALKLKNFDELSSGTSSPSLTELEEMKKRLVLELGFSSYDTKLSSKLVTDVTIPQDIVKLKETESQEFLESVATPENSNDISSFSESSSNFDRMESKVSTPEYSSPDQGENKSNKSKCVMLGTPSLSRHSSYSKLPDYERFSENV</sequence>
<feature type="non-terminal residue" evidence="8">
    <location>
        <position position="594"/>
    </location>
</feature>
<evidence type="ECO:0000256" key="5">
    <source>
        <dbReference type="ARBA" id="ARBA00023242"/>
    </source>
</evidence>
<proteinExistence type="predicted"/>
<keyword evidence="3" id="KW-0863">Zinc-finger</keyword>
<evidence type="ECO:0000256" key="6">
    <source>
        <dbReference type="SAM" id="MobiDB-lite"/>
    </source>
</evidence>
<evidence type="ECO:0000256" key="4">
    <source>
        <dbReference type="ARBA" id="ARBA00022833"/>
    </source>
</evidence>
<dbReference type="STRING" id="407821.A0A087TTM1"/>
<dbReference type="GO" id="GO:0003723">
    <property type="term" value="F:RNA binding"/>
    <property type="evidence" value="ECO:0007669"/>
    <property type="project" value="TreeGrafter"/>
</dbReference>
<feature type="compositionally biased region" description="Low complexity" evidence="6">
    <location>
        <begin position="525"/>
        <end position="540"/>
    </location>
</feature>
<dbReference type="Proteomes" id="UP000054359">
    <property type="component" value="Unassembled WGS sequence"/>
</dbReference>
<name>A0A087TTM1_STEMI</name>
<dbReference type="PANTHER" id="PTHR13316:SF0">
    <property type="entry name" value="ZINC FINGER CCHC DOMAIN-CONTAINING PROTEIN 8"/>
    <property type="match status" value="1"/>
</dbReference>
<evidence type="ECO:0000256" key="2">
    <source>
        <dbReference type="ARBA" id="ARBA00022723"/>
    </source>
</evidence>
<dbReference type="InterPro" id="IPR052115">
    <property type="entry name" value="NEXT_complex_subunit_ZCCHC8"/>
</dbReference>
<feature type="compositionally biased region" description="Polar residues" evidence="6">
    <location>
        <begin position="546"/>
        <end position="557"/>
    </location>
</feature>
<accession>A0A087TTM1</accession>
<dbReference type="InterPro" id="IPR006568">
    <property type="entry name" value="PSP_pro-rich"/>
</dbReference>
<dbReference type="AlphaFoldDB" id="A0A087TTM1"/>
<keyword evidence="4" id="KW-0862">Zinc</keyword>
<evidence type="ECO:0000256" key="3">
    <source>
        <dbReference type="ARBA" id="ARBA00022771"/>
    </source>
</evidence>
<feature type="domain" description="PSP proline-rich" evidence="7">
    <location>
        <begin position="207"/>
        <end position="259"/>
    </location>
</feature>
<dbReference type="OrthoDB" id="8026949at2759"/>
<gene>
    <name evidence="8" type="ORF">X975_11863</name>
</gene>
<feature type="compositionally biased region" description="Basic and acidic residues" evidence="6">
    <location>
        <begin position="585"/>
        <end position="594"/>
    </location>
</feature>
<dbReference type="GO" id="GO:0008270">
    <property type="term" value="F:zinc ion binding"/>
    <property type="evidence" value="ECO:0007669"/>
    <property type="project" value="UniProtKB-KW"/>
</dbReference>
<comment type="subcellular location">
    <subcellularLocation>
        <location evidence="1">Nucleus</location>
    </subcellularLocation>
</comment>
<dbReference type="SMART" id="SM00581">
    <property type="entry name" value="PSP"/>
    <property type="match status" value="1"/>
</dbReference>
<feature type="region of interest" description="Disordered" evidence="6">
    <location>
        <begin position="381"/>
        <end position="447"/>
    </location>
</feature>
<evidence type="ECO:0000313" key="8">
    <source>
        <dbReference type="EMBL" id="KFM68460.1"/>
    </source>
</evidence>
<evidence type="ECO:0000256" key="1">
    <source>
        <dbReference type="ARBA" id="ARBA00004123"/>
    </source>
</evidence>
<dbReference type="GO" id="GO:0071013">
    <property type="term" value="C:catalytic step 2 spliceosome"/>
    <property type="evidence" value="ECO:0007669"/>
    <property type="project" value="TreeGrafter"/>
</dbReference>
<dbReference type="Pfam" id="PF04046">
    <property type="entry name" value="PSP"/>
    <property type="match status" value="1"/>
</dbReference>